<dbReference type="OrthoDB" id="9787807at2"/>
<evidence type="ECO:0008006" key="3">
    <source>
        <dbReference type="Google" id="ProtNLM"/>
    </source>
</evidence>
<keyword evidence="2" id="KW-1185">Reference proteome</keyword>
<dbReference type="EMBL" id="CP015449">
    <property type="protein sequence ID" value="AWH93573.1"/>
    <property type="molecule type" value="Genomic_DNA"/>
</dbReference>
<evidence type="ECO:0000313" key="1">
    <source>
        <dbReference type="EMBL" id="AWH93573.1"/>
    </source>
</evidence>
<organism evidence="1 2">
    <name type="scientific">Dietzia lutea</name>
    <dbReference type="NCBI Taxonomy" id="546160"/>
    <lineage>
        <taxon>Bacteria</taxon>
        <taxon>Bacillati</taxon>
        <taxon>Actinomycetota</taxon>
        <taxon>Actinomycetes</taxon>
        <taxon>Mycobacteriales</taxon>
        <taxon>Dietziaceae</taxon>
        <taxon>Dietzia</taxon>
    </lineage>
</organism>
<dbReference type="Proteomes" id="UP000244928">
    <property type="component" value="Chromosome"/>
</dbReference>
<protein>
    <recommendedName>
        <fullName evidence="3">Methyltransferase type 11 domain-containing protein</fullName>
    </recommendedName>
</protein>
<reference evidence="1 2" key="1">
    <citation type="submission" date="2016-04" db="EMBL/GenBank/DDBJ databases">
        <title>Complete genome sequence of Dietzia lutea YIM 80766T, a strain isolated from desert soil in Egypt.</title>
        <authorList>
            <person name="Zhao J."/>
            <person name="Hu B."/>
            <person name="Geng S."/>
            <person name="Nie Y."/>
            <person name="Tang Y."/>
        </authorList>
    </citation>
    <scope>NUCLEOTIDE SEQUENCE [LARGE SCALE GENOMIC DNA]</scope>
    <source>
        <strain evidence="1 2">YIM 80766</strain>
    </source>
</reference>
<name>A0A2S1RBA4_9ACTN</name>
<gene>
    <name evidence="1" type="ORF">A6035_16890</name>
</gene>
<accession>A0A2S1RBA4</accession>
<dbReference type="AlphaFoldDB" id="A0A2S1RBA4"/>
<evidence type="ECO:0000313" key="2">
    <source>
        <dbReference type="Proteomes" id="UP000244928"/>
    </source>
</evidence>
<dbReference type="RefSeq" id="WP_108848928.1">
    <property type="nucleotide sequence ID" value="NZ_CP015449.1"/>
</dbReference>
<sequence length="240" mass="26166">MTVRPDPTFHALEDTDVLVSARSLAEYTDMFGLNGADLEGRIVDCPGGAASAVAEICAAGGHAIAVDPQYARGAEDLRGRILADVDRSVAQKQAREVDFDWDVRGGVVGHEAIRRTAADRMLTDLAASPERYIAGALPSLPLASDSADLVLCSHLLFTYADRMDLSDHVDAIVEMARIAPEVRIYPLVDHLGNPLPELVRSVIARLKKERLASRIEPVIRPFQLAATTRLVVERMNHQRP</sequence>
<proteinExistence type="predicted"/>
<dbReference type="KEGG" id="dlu:A6035_16890"/>